<dbReference type="RefSeq" id="WP_008388321.1">
    <property type="nucleotide sequence ID" value="NZ_AOIV01000037.1"/>
</dbReference>
<dbReference type="AlphaFoldDB" id="M0D0Y5"/>
<dbReference type="EMBL" id="AOIV01000037">
    <property type="protein sequence ID" value="ELZ28503.1"/>
    <property type="molecule type" value="Genomic_DNA"/>
</dbReference>
<organism evidence="2 3">
    <name type="scientific">Halogeometricum pallidum JCM 14848</name>
    <dbReference type="NCBI Taxonomy" id="1227487"/>
    <lineage>
        <taxon>Archaea</taxon>
        <taxon>Methanobacteriati</taxon>
        <taxon>Methanobacteriota</taxon>
        <taxon>Stenosarchaea group</taxon>
        <taxon>Halobacteria</taxon>
        <taxon>Halobacteriales</taxon>
        <taxon>Haloferacaceae</taxon>
        <taxon>Halogeometricum</taxon>
    </lineage>
</organism>
<dbReference type="Proteomes" id="UP000011513">
    <property type="component" value="Unassembled WGS sequence"/>
</dbReference>
<evidence type="ECO:0000313" key="3">
    <source>
        <dbReference type="Proteomes" id="UP000011513"/>
    </source>
</evidence>
<proteinExistence type="predicted"/>
<accession>M0D0Y5</accession>
<reference evidence="2 3" key="1">
    <citation type="journal article" date="2014" name="PLoS Genet.">
        <title>Phylogenetically driven sequencing of extremely halophilic archaea reveals strategies for static and dynamic osmo-response.</title>
        <authorList>
            <person name="Becker E.A."/>
            <person name="Seitzer P.M."/>
            <person name="Tritt A."/>
            <person name="Larsen D."/>
            <person name="Krusor M."/>
            <person name="Yao A.I."/>
            <person name="Wu D."/>
            <person name="Madern D."/>
            <person name="Eisen J.A."/>
            <person name="Darling A.E."/>
            <person name="Facciotti M.T."/>
        </authorList>
    </citation>
    <scope>NUCLEOTIDE SEQUENCE [LARGE SCALE GENOMIC DNA]</scope>
    <source>
        <strain evidence="2 3">JCM 14848</strain>
    </source>
</reference>
<dbReference type="eggNOG" id="ENOG502N5DH">
    <property type="taxonomic scope" value="Archaea"/>
</dbReference>
<keyword evidence="3" id="KW-1185">Reference proteome</keyword>
<sequence>MASDDSENGADPNTAESDVEHTDDPWTAQSVVEGRGGYPGHAAQSESEGAGLLRIGFRDDDEEMKDISWEEFREEFEERELALVYSTDGTPIDGEKTVTLQERDDVDA</sequence>
<gene>
    <name evidence="2" type="ORF">C474_15394</name>
</gene>
<name>M0D0Y5_HALPD</name>
<dbReference type="InParanoid" id="M0D0Y5"/>
<comment type="caution">
    <text evidence="2">The sequence shown here is derived from an EMBL/GenBank/DDBJ whole genome shotgun (WGS) entry which is preliminary data.</text>
</comment>
<feature type="region of interest" description="Disordered" evidence="1">
    <location>
        <begin position="88"/>
        <end position="108"/>
    </location>
</feature>
<feature type="region of interest" description="Disordered" evidence="1">
    <location>
        <begin position="1"/>
        <end position="53"/>
    </location>
</feature>
<protein>
    <submittedName>
        <fullName evidence="2">Uncharacterized protein</fullName>
    </submittedName>
</protein>
<dbReference type="OrthoDB" id="240849at2157"/>
<evidence type="ECO:0000313" key="2">
    <source>
        <dbReference type="EMBL" id="ELZ28503.1"/>
    </source>
</evidence>
<evidence type="ECO:0000256" key="1">
    <source>
        <dbReference type="SAM" id="MobiDB-lite"/>
    </source>
</evidence>